<dbReference type="KEGG" id="anh:A6F65_02080"/>
<feature type="signal peptide" evidence="1">
    <location>
        <begin position="1"/>
        <end position="20"/>
    </location>
</feature>
<dbReference type="AlphaFoldDB" id="A0A1C7DAB4"/>
<gene>
    <name evidence="2" type="ORF">A6F65_02080</name>
</gene>
<keyword evidence="1" id="KW-0732">Signal</keyword>
<keyword evidence="3" id="KW-1185">Reference proteome</keyword>
<feature type="chain" id="PRO_5008884527" evidence="1">
    <location>
        <begin position="21"/>
        <end position="95"/>
    </location>
</feature>
<reference evidence="2 3" key="1">
    <citation type="submission" date="2016-07" db="EMBL/GenBank/DDBJ databases">
        <title>Complete genome sequence of Altererythrobacter namhicola JCM 16345T, containing esterase-encoding genes.</title>
        <authorList>
            <person name="Cheng H."/>
            <person name="Wu Y.-H."/>
            <person name="Jian S.-L."/>
            <person name="Huo Y.-Y."/>
            <person name="Wang C.-S."/>
            <person name="Xu X.-W."/>
        </authorList>
    </citation>
    <scope>NUCLEOTIDE SEQUENCE [LARGE SCALE GENOMIC DNA]</scope>
    <source>
        <strain evidence="2 3">JCM 16345</strain>
    </source>
</reference>
<name>A0A1C7DAB4_9SPHN</name>
<dbReference type="EMBL" id="CP016545">
    <property type="protein sequence ID" value="ANU08367.1"/>
    <property type="molecule type" value="Genomic_DNA"/>
</dbReference>
<organism evidence="2 3">
    <name type="scientific">Paraurantiacibacter namhicola</name>
    <dbReference type="NCBI Taxonomy" id="645517"/>
    <lineage>
        <taxon>Bacteria</taxon>
        <taxon>Pseudomonadati</taxon>
        <taxon>Pseudomonadota</taxon>
        <taxon>Alphaproteobacteria</taxon>
        <taxon>Sphingomonadales</taxon>
        <taxon>Erythrobacteraceae</taxon>
        <taxon>Paraurantiacibacter</taxon>
    </lineage>
</organism>
<protein>
    <submittedName>
        <fullName evidence="2">Uncharacterized protein</fullName>
    </submittedName>
</protein>
<dbReference type="STRING" id="645517.A6F65_02080"/>
<evidence type="ECO:0000256" key="1">
    <source>
        <dbReference type="SAM" id="SignalP"/>
    </source>
</evidence>
<sequence length="95" mass="10438">MKKLILVATLAAMATAPAQAAIPEDVETTKDIMTICSAGTDLILAGGDTDAELAFYRKELAKRGWTDAADYNDLLRYCIMYKGGYIKRMDEQKAQ</sequence>
<evidence type="ECO:0000313" key="2">
    <source>
        <dbReference type="EMBL" id="ANU08367.1"/>
    </source>
</evidence>
<dbReference type="Proteomes" id="UP000092698">
    <property type="component" value="Chromosome"/>
</dbReference>
<evidence type="ECO:0000313" key="3">
    <source>
        <dbReference type="Proteomes" id="UP000092698"/>
    </source>
</evidence>
<dbReference type="RefSeq" id="WP_067788407.1">
    <property type="nucleotide sequence ID" value="NZ_CP016545.1"/>
</dbReference>
<accession>A0A1C7DAB4</accession>
<proteinExistence type="predicted"/>